<dbReference type="CDD" id="cd05305">
    <property type="entry name" value="L-AlaDH"/>
    <property type="match status" value="1"/>
</dbReference>
<dbReference type="EMBL" id="BAABJX010000029">
    <property type="protein sequence ID" value="GAA4833734.1"/>
    <property type="molecule type" value="Genomic_DNA"/>
</dbReference>
<evidence type="ECO:0000313" key="6">
    <source>
        <dbReference type="EMBL" id="GAA4833734.1"/>
    </source>
</evidence>
<dbReference type="PANTHER" id="PTHR42795">
    <property type="entry name" value="ALANINE DEHYDROGENASE"/>
    <property type="match status" value="1"/>
</dbReference>
<reference evidence="7" key="1">
    <citation type="journal article" date="2019" name="Int. J. Syst. Evol. Microbiol.">
        <title>The Global Catalogue of Microorganisms (GCM) 10K type strain sequencing project: providing services to taxonomists for standard genome sequencing and annotation.</title>
        <authorList>
            <consortium name="The Broad Institute Genomics Platform"/>
            <consortium name="The Broad Institute Genome Sequencing Center for Infectious Disease"/>
            <person name="Wu L."/>
            <person name="Ma J."/>
        </authorList>
    </citation>
    <scope>NUCLEOTIDE SEQUENCE [LARGE SCALE GENOMIC DNA]</scope>
    <source>
        <strain evidence="7">JCM 18326</strain>
    </source>
</reference>
<comment type="caution">
    <text evidence="6">The sequence shown here is derived from an EMBL/GenBank/DDBJ whole genome shotgun (WGS) entry which is preliminary data.</text>
</comment>
<dbReference type="SMART" id="SM01002">
    <property type="entry name" value="AlaDh_PNT_C"/>
    <property type="match status" value="1"/>
</dbReference>
<dbReference type="InterPro" id="IPR007886">
    <property type="entry name" value="AlaDH/PNT_N"/>
</dbReference>
<dbReference type="Proteomes" id="UP001500298">
    <property type="component" value="Unassembled WGS sequence"/>
</dbReference>
<sequence length="433" mass="47622">MRPIAHLPFTYDFIPELNTQIIMGDQEKEGFKKAAEEVYQYHPQEMMVKSPNRGKDPIAIGLPKESCSDEKRIMLRPEAVAILVNNGYDVLLESGAGLPANLTDKEYSDAGAKVVYSPEDAFGTDIILRVSPPSLEEIKHIKRQKTVISALYTKELSKEYIQAVTQRKLVCLAFELLEDKVGGLPVVRAMSEIAGSTVMLIAAEYLSSFNEGRGIILGGITGVPPSKVVILGAGTVAEYAARTSMGMGAEVKIFDNHIYRLRRLKNILGNPQLYTSVIDNGKLAEALAEADVVIGAVHTNRGRTPTFVTEEMVSYMKPNSIIIDVSIDQGGCFETSEPTTLHQPTFHRHGVIHYCVPNIPSRVARTASTALSNIFAPMLTKLIEKGGTDQMIRYYPGFTKGVYAYKGGVTNKFIAEKYDMPCMNLELILAARI</sequence>
<dbReference type="Gene3D" id="3.40.50.720">
    <property type="entry name" value="NAD(P)-binding Rossmann-like Domain"/>
    <property type="match status" value="2"/>
</dbReference>
<dbReference type="SMART" id="SM01003">
    <property type="entry name" value="AlaDh_PNT_N"/>
    <property type="match status" value="1"/>
</dbReference>
<comment type="similarity">
    <text evidence="1">Belongs to the AlaDH/PNT family.</text>
</comment>
<dbReference type="EC" id="1.4.1.1" evidence="2"/>
<protein>
    <recommendedName>
        <fullName evidence="2">alanine dehydrogenase</fullName>
        <ecNumber evidence="2">1.4.1.1</ecNumber>
    </recommendedName>
</protein>
<dbReference type="Pfam" id="PF05222">
    <property type="entry name" value="AlaDh_PNT_N"/>
    <property type="match status" value="1"/>
</dbReference>
<name>A0ABP9D980_9BACT</name>
<dbReference type="SUPFAM" id="SSF52283">
    <property type="entry name" value="Formate/glycerate dehydrogenase catalytic domain-like"/>
    <property type="match status" value="1"/>
</dbReference>
<dbReference type="InterPro" id="IPR007698">
    <property type="entry name" value="AlaDH/PNT_NAD(H)-bd"/>
</dbReference>
<dbReference type="SUPFAM" id="SSF51735">
    <property type="entry name" value="NAD(P)-binding Rossmann-fold domains"/>
    <property type="match status" value="1"/>
</dbReference>
<evidence type="ECO:0000259" key="5">
    <source>
        <dbReference type="SMART" id="SM01003"/>
    </source>
</evidence>
<feature type="domain" description="Alanine dehydrogenase/pyridine nucleotide transhydrogenase NAD(H)-binding" evidence="4">
    <location>
        <begin position="206"/>
        <end position="355"/>
    </location>
</feature>
<dbReference type="InterPro" id="IPR008141">
    <property type="entry name" value="Ala_DH"/>
</dbReference>
<feature type="domain" description="Alanine dehydrogenase/pyridine nucleotide transhydrogenase N-terminal" evidence="5">
    <location>
        <begin position="61"/>
        <end position="194"/>
    </location>
</feature>
<evidence type="ECO:0000256" key="2">
    <source>
        <dbReference type="ARBA" id="ARBA00012897"/>
    </source>
</evidence>
<accession>A0ABP9D980</accession>
<dbReference type="PANTHER" id="PTHR42795:SF1">
    <property type="entry name" value="ALANINE DEHYDROGENASE"/>
    <property type="match status" value="1"/>
</dbReference>
<proteinExistence type="inferred from homology"/>
<evidence type="ECO:0000259" key="4">
    <source>
        <dbReference type="SMART" id="SM01002"/>
    </source>
</evidence>
<organism evidence="6 7">
    <name type="scientific">Algivirga pacifica</name>
    <dbReference type="NCBI Taxonomy" id="1162670"/>
    <lineage>
        <taxon>Bacteria</taxon>
        <taxon>Pseudomonadati</taxon>
        <taxon>Bacteroidota</taxon>
        <taxon>Cytophagia</taxon>
        <taxon>Cytophagales</taxon>
        <taxon>Flammeovirgaceae</taxon>
        <taxon>Algivirga</taxon>
    </lineage>
</organism>
<dbReference type="InterPro" id="IPR036291">
    <property type="entry name" value="NAD(P)-bd_dom_sf"/>
</dbReference>
<evidence type="ECO:0000256" key="1">
    <source>
        <dbReference type="ARBA" id="ARBA00005689"/>
    </source>
</evidence>
<evidence type="ECO:0000313" key="7">
    <source>
        <dbReference type="Proteomes" id="UP001500298"/>
    </source>
</evidence>
<gene>
    <name evidence="6" type="ORF">GCM10023331_18690</name>
</gene>
<keyword evidence="3" id="KW-0560">Oxidoreductase</keyword>
<dbReference type="Pfam" id="PF01262">
    <property type="entry name" value="AlaDh_PNT_C"/>
    <property type="match status" value="1"/>
</dbReference>
<evidence type="ECO:0000256" key="3">
    <source>
        <dbReference type="ARBA" id="ARBA00023002"/>
    </source>
</evidence>
<keyword evidence="7" id="KW-1185">Reference proteome</keyword>